<dbReference type="Proteomes" id="UP001501295">
    <property type="component" value="Unassembled WGS sequence"/>
</dbReference>
<evidence type="ECO:0000259" key="2">
    <source>
        <dbReference type="Pfam" id="PF00171"/>
    </source>
</evidence>
<dbReference type="InterPro" id="IPR050740">
    <property type="entry name" value="Aldehyde_DH_Superfamily"/>
</dbReference>
<dbReference type="PANTHER" id="PTHR43353:SF3">
    <property type="entry name" value="ALDEHYDE DEHYDROGENASE-RELATED"/>
    <property type="match status" value="1"/>
</dbReference>
<dbReference type="InterPro" id="IPR016163">
    <property type="entry name" value="Ald_DH_C"/>
</dbReference>
<feature type="domain" description="Aldehyde dehydrogenase" evidence="2">
    <location>
        <begin position="4"/>
        <end position="430"/>
    </location>
</feature>
<dbReference type="InterPro" id="IPR016161">
    <property type="entry name" value="Ald_DH/histidinol_DH"/>
</dbReference>
<evidence type="ECO:0000313" key="4">
    <source>
        <dbReference type="Proteomes" id="UP001501295"/>
    </source>
</evidence>
<dbReference type="EMBL" id="BAABLM010000007">
    <property type="protein sequence ID" value="GAA4682399.1"/>
    <property type="molecule type" value="Genomic_DNA"/>
</dbReference>
<keyword evidence="1" id="KW-0560">Oxidoreductase</keyword>
<protein>
    <submittedName>
        <fullName evidence="3">Aldehyde dehydrogenase (NADP(+))</fullName>
    </submittedName>
</protein>
<accession>A0ABP8W6H1</accession>
<dbReference type="CDD" id="cd07129">
    <property type="entry name" value="ALDH_KGSADH"/>
    <property type="match status" value="1"/>
</dbReference>
<dbReference type="SUPFAM" id="SSF53720">
    <property type="entry name" value="ALDH-like"/>
    <property type="match status" value="1"/>
</dbReference>
<dbReference type="InterPro" id="IPR044151">
    <property type="entry name" value="ALDH_KGSADH"/>
</dbReference>
<dbReference type="RefSeq" id="WP_345376713.1">
    <property type="nucleotide sequence ID" value="NZ_BAABLM010000007.1"/>
</dbReference>
<comment type="caution">
    <text evidence="3">The sequence shown here is derived from an EMBL/GenBank/DDBJ whole genome shotgun (WGS) entry which is preliminary data.</text>
</comment>
<reference evidence="4" key="1">
    <citation type="journal article" date="2019" name="Int. J. Syst. Evol. Microbiol.">
        <title>The Global Catalogue of Microorganisms (GCM) 10K type strain sequencing project: providing services to taxonomists for standard genome sequencing and annotation.</title>
        <authorList>
            <consortium name="The Broad Institute Genomics Platform"/>
            <consortium name="The Broad Institute Genome Sequencing Center for Infectious Disease"/>
            <person name="Wu L."/>
            <person name="Ma J."/>
        </authorList>
    </citation>
    <scope>NUCLEOTIDE SEQUENCE [LARGE SCALE GENOMIC DNA]</scope>
    <source>
        <strain evidence="4">JCM 18956</strain>
    </source>
</reference>
<proteinExistence type="predicted"/>
<gene>
    <name evidence="3" type="ORF">GCM10025780_29810</name>
</gene>
<dbReference type="InterPro" id="IPR015590">
    <property type="entry name" value="Aldehyde_DH_dom"/>
</dbReference>
<dbReference type="Gene3D" id="3.40.309.10">
    <property type="entry name" value="Aldehyde Dehydrogenase, Chain A, domain 2"/>
    <property type="match status" value="1"/>
</dbReference>
<dbReference type="Pfam" id="PF00171">
    <property type="entry name" value="Aldedh"/>
    <property type="match status" value="1"/>
</dbReference>
<dbReference type="Gene3D" id="3.40.605.10">
    <property type="entry name" value="Aldehyde Dehydrogenase, Chain A, domain 1"/>
    <property type="match status" value="1"/>
</dbReference>
<sequence>MTSTLPETSASRLDALVSASVGAARPAADASDEDRARWLESVAARLDLHADELVPLADAETHLGTPRLTGELARTTAQLRLFAAVLREGSFLEATIDHANPDAIPAHGDLRRLLVPLGPVAVFAASNFPFAFSVAGGDTASAFAVGCPVVVKAHPGHPRLSQRVAALVTESLADAGAPEGLFGLIEGVDAGIALVEHPAIRAAGFTGSVAGGRALFDRAAGRPSPIPFYGELGSVNPVVVTAAAAEARGTELAQGLAASFTQGAGQFCTKPGVVFVPSGVGFEDAVVAAVPDLAATLLTPAIRAGFGRGLAALAAESGVTVLAGDAAQDTDVVEAGPVVLATDVAAAVAHPAALLEECFGPVTLLVRYDTPEELLRGVRAVPGSLTATLHAQPDEDLADLVAALRDRAGRLLFAGWPTGVAVTWSQHHGGPYPSTTSIHTSVGSTAARRFQRPVAYQDAPAALLPAALRDDNPLGIVRRVDGVLGLA</sequence>
<dbReference type="InterPro" id="IPR016162">
    <property type="entry name" value="Ald_DH_N"/>
</dbReference>
<keyword evidence="4" id="KW-1185">Reference proteome</keyword>
<evidence type="ECO:0000313" key="3">
    <source>
        <dbReference type="EMBL" id="GAA4682399.1"/>
    </source>
</evidence>
<organism evidence="3 4">
    <name type="scientific">Frondihabitans cladoniiphilus</name>
    <dbReference type="NCBI Taxonomy" id="715785"/>
    <lineage>
        <taxon>Bacteria</taxon>
        <taxon>Bacillati</taxon>
        <taxon>Actinomycetota</taxon>
        <taxon>Actinomycetes</taxon>
        <taxon>Micrococcales</taxon>
        <taxon>Microbacteriaceae</taxon>
        <taxon>Frondihabitans</taxon>
    </lineage>
</organism>
<evidence type="ECO:0000256" key="1">
    <source>
        <dbReference type="ARBA" id="ARBA00023002"/>
    </source>
</evidence>
<dbReference type="PANTHER" id="PTHR43353">
    <property type="entry name" value="SUCCINATE-SEMIALDEHYDE DEHYDROGENASE, MITOCHONDRIAL"/>
    <property type="match status" value="1"/>
</dbReference>
<name>A0ABP8W6H1_9MICO</name>